<protein>
    <submittedName>
        <fullName evidence="1">Polyketide cyclase/dehydrase</fullName>
    </submittedName>
</protein>
<gene>
    <name evidence="1" type="ordered locus">FraEuI1c_3998</name>
</gene>
<dbReference type="EMBL" id="CP002299">
    <property type="protein sequence ID" value="ADP82002.1"/>
    <property type="molecule type" value="Genomic_DNA"/>
</dbReference>
<keyword evidence="2" id="KW-1185">Reference proteome</keyword>
<dbReference type="Gene3D" id="3.30.530.20">
    <property type="match status" value="1"/>
</dbReference>
<dbReference type="Pfam" id="PF10604">
    <property type="entry name" value="Polyketide_cyc2"/>
    <property type="match status" value="1"/>
</dbReference>
<proteinExistence type="predicted"/>
<dbReference type="HOGENOM" id="CLU_112867_2_0_11"/>
<reference evidence="1 2" key="1">
    <citation type="submission" date="2010-10" db="EMBL/GenBank/DDBJ databases">
        <title>Complete sequence of Frankia sp. EuI1c.</title>
        <authorList>
            <consortium name="US DOE Joint Genome Institute"/>
            <person name="Lucas S."/>
            <person name="Copeland A."/>
            <person name="Lapidus A."/>
            <person name="Cheng J.-F."/>
            <person name="Bruce D."/>
            <person name="Goodwin L."/>
            <person name="Pitluck S."/>
            <person name="Chertkov O."/>
            <person name="Detter J.C."/>
            <person name="Han C."/>
            <person name="Tapia R."/>
            <person name="Land M."/>
            <person name="Hauser L."/>
            <person name="Jeffries C."/>
            <person name="Kyrpides N."/>
            <person name="Ivanova N."/>
            <person name="Mikhailova N."/>
            <person name="Beauchemin N."/>
            <person name="Sen A."/>
            <person name="Sur S.A."/>
            <person name="Gtari M."/>
            <person name="Wall L."/>
            <person name="Tisa L."/>
            <person name="Woyke T."/>
        </authorList>
    </citation>
    <scope>NUCLEOTIDE SEQUENCE [LARGE SCALE GENOMIC DNA]</scope>
    <source>
        <strain evidence="2">DSM 45817 / CECT 9037 / EuI1c</strain>
    </source>
</reference>
<dbReference type="SUPFAM" id="SSF55961">
    <property type="entry name" value="Bet v1-like"/>
    <property type="match status" value="1"/>
</dbReference>
<sequence>MSDAVVTAVSVGERKVARRTVVSAPAVLIFDLVADPRRHPELDGSGTVRDSRVTGPDRLSEGARFSVGMRQFGFPYRITSTVTEFGEGRVIEWRHPLGHRWRWELEEVGAGATRVTETFDYTRARGARALEVFGYPARNGDGISATLSALAKRFSPA</sequence>
<organism evidence="1 2">
    <name type="scientific">Pseudofrankia inefficax (strain DSM 45817 / CECT 9037 / DDB 130130 / EuI1c)</name>
    <name type="common">Frankia inefficax</name>
    <dbReference type="NCBI Taxonomy" id="298654"/>
    <lineage>
        <taxon>Bacteria</taxon>
        <taxon>Bacillati</taxon>
        <taxon>Actinomycetota</taxon>
        <taxon>Actinomycetes</taxon>
        <taxon>Frankiales</taxon>
        <taxon>Frankiaceae</taxon>
        <taxon>Pseudofrankia</taxon>
    </lineage>
</organism>
<dbReference type="Proteomes" id="UP000002484">
    <property type="component" value="Chromosome"/>
</dbReference>
<dbReference type="OrthoDB" id="6624781at2"/>
<dbReference type="eggNOG" id="COG3832">
    <property type="taxonomic scope" value="Bacteria"/>
</dbReference>
<evidence type="ECO:0000313" key="1">
    <source>
        <dbReference type="EMBL" id="ADP82002.1"/>
    </source>
</evidence>
<dbReference type="RefSeq" id="WP_013425120.1">
    <property type="nucleotide sequence ID" value="NC_014666.1"/>
</dbReference>
<dbReference type="InterPro" id="IPR019587">
    <property type="entry name" value="Polyketide_cyclase/dehydratase"/>
</dbReference>
<dbReference type="InParanoid" id="E3J6S8"/>
<dbReference type="KEGG" id="fri:FraEuI1c_3998"/>
<name>E3J6S8_PSEI1</name>
<dbReference type="STRING" id="298654.FraEuI1c_3998"/>
<dbReference type="InterPro" id="IPR023393">
    <property type="entry name" value="START-like_dom_sf"/>
</dbReference>
<accession>E3J6S8</accession>
<evidence type="ECO:0000313" key="2">
    <source>
        <dbReference type="Proteomes" id="UP000002484"/>
    </source>
</evidence>
<dbReference type="AlphaFoldDB" id="E3J6S8"/>